<evidence type="ECO:0000313" key="1">
    <source>
        <dbReference type="EMBL" id="GGC27540.1"/>
    </source>
</evidence>
<dbReference type="EMBL" id="BMIK01000005">
    <property type="protein sequence ID" value="GGC27540.1"/>
    <property type="molecule type" value="Genomic_DNA"/>
</dbReference>
<comment type="caution">
    <text evidence="1">The sequence shown here is derived from an EMBL/GenBank/DDBJ whole genome shotgun (WGS) entry which is preliminary data.</text>
</comment>
<organism evidence="1 2">
    <name type="scientific">Parapedobacter defluvii</name>
    <dbReference type="NCBI Taxonomy" id="2045106"/>
    <lineage>
        <taxon>Bacteria</taxon>
        <taxon>Pseudomonadati</taxon>
        <taxon>Bacteroidota</taxon>
        <taxon>Sphingobacteriia</taxon>
        <taxon>Sphingobacteriales</taxon>
        <taxon>Sphingobacteriaceae</taxon>
        <taxon>Parapedobacter</taxon>
    </lineage>
</organism>
<proteinExistence type="predicted"/>
<name>A0ABQ1LP62_9SPHI</name>
<sequence length="134" mass="14491">MKQMGKAVLWGGMVIFMLQGTVLGQEAKLKAAIFEGVLVGGYTDHGAYLNCTGPAIKYQAKSFSVMLGLLPTLKFKKERTVGDAPKNSVMTPTLGFGLTAIFRHFAIQLPAFYSPKTGVDNGKWKPGIGVGYRF</sequence>
<reference evidence="2" key="1">
    <citation type="journal article" date="2019" name="Int. J. Syst. Evol. Microbiol.">
        <title>The Global Catalogue of Microorganisms (GCM) 10K type strain sequencing project: providing services to taxonomists for standard genome sequencing and annotation.</title>
        <authorList>
            <consortium name="The Broad Institute Genomics Platform"/>
            <consortium name="The Broad Institute Genome Sequencing Center for Infectious Disease"/>
            <person name="Wu L."/>
            <person name="Ma J."/>
        </authorList>
    </citation>
    <scope>NUCLEOTIDE SEQUENCE [LARGE SCALE GENOMIC DNA]</scope>
    <source>
        <strain evidence="2">CGMCC 1.15342</strain>
    </source>
</reference>
<evidence type="ECO:0000313" key="2">
    <source>
        <dbReference type="Proteomes" id="UP000597338"/>
    </source>
</evidence>
<dbReference type="RefSeq" id="WP_229717504.1">
    <property type="nucleotide sequence ID" value="NZ_BMIK01000005.1"/>
</dbReference>
<keyword evidence="2" id="KW-1185">Reference proteome</keyword>
<accession>A0ABQ1LP62</accession>
<evidence type="ECO:0008006" key="3">
    <source>
        <dbReference type="Google" id="ProtNLM"/>
    </source>
</evidence>
<protein>
    <recommendedName>
        <fullName evidence="3">Outer membrane insertion C-terminal signal</fullName>
    </recommendedName>
</protein>
<dbReference type="Proteomes" id="UP000597338">
    <property type="component" value="Unassembled WGS sequence"/>
</dbReference>
<gene>
    <name evidence="1" type="ORF">GCM10011386_19440</name>
</gene>